<comment type="similarity">
    <text evidence="6">Belongs to the FAD-dependent oxidoreductase 2 family. 3-oxosteroid dehydrogenase subfamily.</text>
</comment>
<dbReference type="InterPro" id="IPR050315">
    <property type="entry name" value="FAD-oxidoreductase_2"/>
</dbReference>
<evidence type="ECO:0000256" key="8">
    <source>
        <dbReference type="ARBA" id="ARBA00069709"/>
    </source>
</evidence>
<keyword evidence="4 10" id="KW-0560">Oxidoreductase</keyword>
<comment type="cofactor">
    <cofactor evidence="1">
        <name>FAD</name>
        <dbReference type="ChEBI" id="CHEBI:57692"/>
    </cofactor>
</comment>
<dbReference type="FunFam" id="3.50.50.60:FF:000208">
    <property type="entry name" value="3-ketosteroid dehydrogenase"/>
    <property type="match status" value="1"/>
</dbReference>
<dbReference type="InterPro" id="IPR036188">
    <property type="entry name" value="FAD/NAD-bd_sf"/>
</dbReference>
<gene>
    <name evidence="10" type="primary">ksdD</name>
    <name evidence="10" type="ORF">DPBNPPHM_00463</name>
</gene>
<evidence type="ECO:0000256" key="4">
    <source>
        <dbReference type="ARBA" id="ARBA00023002"/>
    </source>
</evidence>
<evidence type="ECO:0000256" key="7">
    <source>
        <dbReference type="ARBA" id="ARBA00066536"/>
    </source>
</evidence>
<feature type="domain" description="FAD-dependent oxidoreductase 2 FAD-binding" evidence="9">
    <location>
        <begin position="8"/>
        <end position="553"/>
    </location>
</feature>
<comment type="catalytic activity">
    <reaction evidence="5">
        <text>a 3-oxosteroid + A = a 3-oxo-Delta(1)-steroid + AH2</text>
        <dbReference type="Rhea" id="RHEA:13329"/>
        <dbReference type="ChEBI" id="CHEBI:13193"/>
        <dbReference type="ChEBI" id="CHEBI:17499"/>
        <dbReference type="ChEBI" id="CHEBI:20156"/>
        <dbReference type="ChEBI" id="CHEBI:47788"/>
        <dbReference type="EC" id="1.3.99.4"/>
    </reaction>
</comment>
<dbReference type="Gene3D" id="3.50.50.60">
    <property type="entry name" value="FAD/NAD(P)-binding domain"/>
    <property type="match status" value="2"/>
</dbReference>
<dbReference type="InterPro" id="IPR003953">
    <property type="entry name" value="FAD-dep_OxRdtase_2_FAD-bd"/>
</dbReference>
<accession>A0A5S9N187</accession>
<evidence type="ECO:0000256" key="6">
    <source>
        <dbReference type="ARBA" id="ARBA00061147"/>
    </source>
</evidence>
<sequence>MQWDRELDVVVVGSGLGAMTSALCLKEMGVDKVEVIEKAVKFGGTSGVSGGGIWIPNNHYAKVCGAQDSVSDAEAYLNSTIESGTVPQALIDTYISKAPEMLKFVTERAKEVGYISLEHYPDYYMQNPGAKAGHRSLEPMPINIDELGDDMKDLQETHHMMYLFDRIGFTQVEGHDLVTRSKGWVGIMVRLMLKYVSETFWRMKHKTKRARRLACGAAGTARMFLALKNRQIPVTLNCALKELIQDDSGRVIGIVAEENGKTVRIKANKGVVLGCGGFEYNQELRDKYLPKPTSTEWSGGGIRTNTGDGLVASLNVGAKTRLMHGAWWCTTISAPDEPAPRLAIMEKSLPGSCVVNMAGQRIANESQNYMAYQTEFFASHSEEHPNAPAYMIFDKRFRDSYMVGPLLDVQSRPDKRLPPEYFENGFLAIEDSIDGLATKLGIDKAGLNDTIGKLNEYAKTGKDLEFQRGDTAYDRYYGDETVSPNPCLHTIDQGPFYAIRIDPGDFGTHGGMDTNEHGQVLAEATDAPIDGLYAIGNCAAAVLPTYPGPGSTLGPAMTFGYQAARHISES</sequence>
<dbReference type="GO" id="GO:0008202">
    <property type="term" value="P:steroid metabolic process"/>
    <property type="evidence" value="ECO:0007669"/>
    <property type="project" value="UniProtKB-ARBA"/>
</dbReference>
<dbReference type="InterPro" id="IPR027477">
    <property type="entry name" value="Succ_DH/fumarate_Rdtase_cat_sf"/>
</dbReference>
<dbReference type="SUPFAM" id="SSF56425">
    <property type="entry name" value="Succinate dehydrogenase/fumarate reductase flavoprotein, catalytic domain"/>
    <property type="match status" value="1"/>
</dbReference>
<keyword evidence="2" id="KW-0285">Flavoprotein</keyword>
<evidence type="ECO:0000256" key="3">
    <source>
        <dbReference type="ARBA" id="ARBA00022827"/>
    </source>
</evidence>
<dbReference type="Pfam" id="PF00890">
    <property type="entry name" value="FAD_binding_2"/>
    <property type="match status" value="1"/>
</dbReference>
<organism evidence="10 11">
    <name type="scientific">BD1-7 clade bacterium</name>
    <dbReference type="NCBI Taxonomy" id="2029982"/>
    <lineage>
        <taxon>Bacteria</taxon>
        <taxon>Pseudomonadati</taxon>
        <taxon>Pseudomonadota</taxon>
        <taxon>Gammaproteobacteria</taxon>
        <taxon>Cellvibrionales</taxon>
        <taxon>Spongiibacteraceae</taxon>
        <taxon>BD1-7 clade</taxon>
    </lineage>
</organism>
<evidence type="ECO:0000313" key="10">
    <source>
        <dbReference type="EMBL" id="CAA0082463.1"/>
    </source>
</evidence>
<dbReference type="Gene3D" id="3.90.700.10">
    <property type="entry name" value="Succinate dehydrogenase/fumarate reductase flavoprotein, catalytic domain"/>
    <property type="match status" value="1"/>
</dbReference>
<dbReference type="EMBL" id="CACSII010000001">
    <property type="protein sequence ID" value="CAA0082463.1"/>
    <property type="molecule type" value="Genomic_DNA"/>
</dbReference>
<protein>
    <recommendedName>
        <fullName evidence="8">3-oxosteroid 1-dehydrogenase</fullName>
        <ecNumber evidence="7">1.3.99.4</ecNumber>
    </recommendedName>
</protein>
<evidence type="ECO:0000313" key="11">
    <source>
        <dbReference type="Proteomes" id="UP000434580"/>
    </source>
</evidence>
<evidence type="ECO:0000256" key="1">
    <source>
        <dbReference type="ARBA" id="ARBA00001974"/>
    </source>
</evidence>
<proteinExistence type="inferred from homology"/>
<dbReference type="SUPFAM" id="SSF51905">
    <property type="entry name" value="FAD/NAD(P)-binding domain"/>
    <property type="match status" value="1"/>
</dbReference>
<dbReference type="PANTHER" id="PTHR43400:SF10">
    <property type="entry name" value="3-OXOSTEROID 1-DEHYDROGENASE"/>
    <property type="match status" value="1"/>
</dbReference>
<keyword evidence="3" id="KW-0274">FAD</keyword>
<evidence type="ECO:0000259" key="9">
    <source>
        <dbReference type="Pfam" id="PF00890"/>
    </source>
</evidence>
<dbReference type="EC" id="1.3.99.4" evidence="7"/>
<reference evidence="10 11" key="1">
    <citation type="submission" date="2019-11" db="EMBL/GenBank/DDBJ databases">
        <authorList>
            <person name="Holert J."/>
        </authorList>
    </citation>
    <scope>NUCLEOTIDE SEQUENCE [LARGE SCALE GENOMIC DNA]</scope>
    <source>
        <strain evidence="10">BC5_2</strain>
    </source>
</reference>
<dbReference type="PANTHER" id="PTHR43400">
    <property type="entry name" value="FUMARATE REDUCTASE"/>
    <property type="match status" value="1"/>
</dbReference>
<dbReference type="Proteomes" id="UP000434580">
    <property type="component" value="Unassembled WGS sequence"/>
</dbReference>
<dbReference type="OrthoDB" id="9813348at2"/>
<dbReference type="AlphaFoldDB" id="A0A5S9N187"/>
<dbReference type="GO" id="GO:0047571">
    <property type="term" value="F:3-oxosteroid 1-dehydrogenase activity"/>
    <property type="evidence" value="ECO:0007669"/>
    <property type="project" value="UniProtKB-EC"/>
</dbReference>
<name>A0A5S9N187_9GAMM</name>
<evidence type="ECO:0000256" key="2">
    <source>
        <dbReference type="ARBA" id="ARBA00022630"/>
    </source>
</evidence>
<evidence type="ECO:0000256" key="5">
    <source>
        <dbReference type="ARBA" id="ARBA00051951"/>
    </source>
</evidence>